<keyword evidence="2" id="KW-0472">Membrane</keyword>
<organism evidence="3 4">
    <name type="scientific">Desulfuromusa kysingii</name>
    <dbReference type="NCBI Taxonomy" id="37625"/>
    <lineage>
        <taxon>Bacteria</taxon>
        <taxon>Pseudomonadati</taxon>
        <taxon>Thermodesulfobacteriota</taxon>
        <taxon>Desulfuromonadia</taxon>
        <taxon>Desulfuromonadales</taxon>
        <taxon>Geopsychrobacteraceae</taxon>
        <taxon>Desulfuromusa</taxon>
    </lineage>
</organism>
<keyword evidence="2" id="KW-1133">Transmembrane helix</keyword>
<dbReference type="EMBL" id="FNQN01000006">
    <property type="protein sequence ID" value="SEA48339.1"/>
    <property type="molecule type" value="Genomic_DNA"/>
</dbReference>
<feature type="region of interest" description="Disordered" evidence="1">
    <location>
        <begin position="1"/>
        <end position="20"/>
    </location>
</feature>
<protein>
    <submittedName>
        <fullName evidence="3">Uncharacterized protein</fullName>
    </submittedName>
</protein>
<sequence length="58" mass="6640">MRKSDFVLPETERQPTPEQNIDYSPKAYSLSEQVLMGVKFVAATGFLGFTIWLLDLIF</sequence>
<proteinExistence type="predicted"/>
<dbReference type="RefSeq" id="WP_175498362.1">
    <property type="nucleotide sequence ID" value="NZ_FNQN01000006.1"/>
</dbReference>
<name>A0A1H4BJL5_9BACT</name>
<evidence type="ECO:0000256" key="1">
    <source>
        <dbReference type="SAM" id="MobiDB-lite"/>
    </source>
</evidence>
<dbReference type="Proteomes" id="UP000199409">
    <property type="component" value="Unassembled WGS sequence"/>
</dbReference>
<feature type="transmembrane region" description="Helical" evidence="2">
    <location>
        <begin position="34"/>
        <end position="54"/>
    </location>
</feature>
<reference evidence="3 4" key="1">
    <citation type="submission" date="2016-10" db="EMBL/GenBank/DDBJ databases">
        <authorList>
            <person name="de Groot N.N."/>
        </authorList>
    </citation>
    <scope>NUCLEOTIDE SEQUENCE [LARGE SCALE GENOMIC DNA]</scope>
    <source>
        <strain evidence="3 4">DSM 7343</strain>
    </source>
</reference>
<evidence type="ECO:0000313" key="3">
    <source>
        <dbReference type="EMBL" id="SEA48339.1"/>
    </source>
</evidence>
<gene>
    <name evidence="3" type="ORF">SAMN05660420_02244</name>
</gene>
<accession>A0A1H4BJL5</accession>
<keyword evidence="4" id="KW-1185">Reference proteome</keyword>
<keyword evidence="2" id="KW-0812">Transmembrane</keyword>
<evidence type="ECO:0000313" key="4">
    <source>
        <dbReference type="Proteomes" id="UP000199409"/>
    </source>
</evidence>
<dbReference type="AlphaFoldDB" id="A0A1H4BJL5"/>
<evidence type="ECO:0000256" key="2">
    <source>
        <dbReference type="SAM" id="Phobius"/>
    </source>
</evidence>